<evidence type="ECO:0000313" key="4">
    <source>
        <dbReference type="Proteomes" id="UP000824469"/>
    </source>
</evidence>
<dbReference type="InterPro" id="IPR036398">
    <property type="entry name" value="CA_dom_sf"/>
</dbReference>
<evidence type="ECO:0000259" key="2">
    <source>
        <dbReference type="PROSITE" id="PS51144"/>
    </source>
</evidence>
<dbReference type="CDD" id="cd03124">
    <property type="entry name" value="alpha_CA_prokaryotic_like"/>
    <property type="match status" value="1"/>
</dbReference>
<protein>
    <recommendedName>
        <fullName evidence="2">Alpha-carbonic anhydrase domain-containing protein</fullName>
    </recommendedName>
</protein>
<feature type="region of interest" description="Disordered" evidence="1">
    <location>
        <begin position="1"/>
        <end position="23"/>
    </location>
</feature>
<dbReference type="SUPFAM" id="SSF51069">
    <property type="entry name" value="Carbonic anhydrase"/>
    <property type="match status" value="1"/>
</dbReference>
<organism evidence="3 4">
    <name type="scientific">Taxus chinensis</name>
    <name type="common">Chinese yew</name>
    <name type="synonym">Taxus wallichiana var. chinensis</name>
    <dbReference type="NCBI Taxonomy" id="29808"/>
    <lineage>
        <taxon>Eukaryota</taxon>
        <taxon>Viridiplantae</taxon>
        <taxon>Streptophyta</taxon>
        <taxon>Embryophyta</taxon>
        <taxon>Tracheophyta</taxon>
        <taxon>Spermatophyta</taxon>
        <taxon>Pinopsida</taxon>
        <taxon>Pinidae</taxon>
        <taxon>Conifers II</taxon>
        <taxon>Cupressales</taxon>
        <taxon>Taxaceae</taxon>
        <taxon>Taxus</taxon>
    </lineage>
</organism>
<dbReference type="SMART" id="SM01057">
    <property type="entry name" value="Carb_anhydrase"/>
    <property type="match status" value="1"/>
</dbReference>
<dbReference type="Pfam" id="PF00194">
    <property type="entry name" value="Carb_anhydrase"/>
    <property type="match status" value="1"/>
</dbReference>
<dbReference type="InterPro" id="IPR023561">
    <property type="entry name" value="Carbonic_anhydrase_a-class"/>
</dbReference>
<proteinExistence type="predicted"/>
<comment type="caution">
    <text evidence="3">The sequence shown here is derived from an EMBL/GenBank/DDBJ whole genome shotgun (WGS) entry which is preliminary data.</text>
</comment>
<dbReference type="PANTHER" id="PTHR18952:SF208">
    <property type="entry name" value="CARBONIC ANHYDRASE XA-RELATED"/>
    <property type="match status" value="1"/>
</dbReference>
<reference evidence="3 4" key="1">
    <citation type="journal article" date="2021" name="Nat. Plants">
        <title>The Taxus genome provides insights into paclitaxel biosynthesis.</title>
        <authorList>
            <person name="Xiong X."/>
            <person name="Gou J."/>
            <person name="Liao Q."/>
            <person name="Li Y."/>
            <person name="Zhou Q."/>
            <person name="Bi G."/>
            <person name="Li C."/>
            <person name="Du R."/>
            <person name="Wang X."/>
            <person name="Sun T."/>
            <person name="Guo L."/>
            <person name="Liang H."/>
            <person name="Lu P."/>
            <person name="Wu Y."/>
            <person name="Zhang Z."/>
            <person name="Ro D.K."/>
            <person name="Shang Y."/>
            <person name="Huang S."/>
            <person name="Yan J."/>
        </authorList>
    </citation>
    <scope>NUCLEOTIDE SEQUENCE [LARGE SCALE GENOMIC DNA]</scope>
    <source>
        <strain evidence="3">Ta-2019</strain>
    </source>
</reference>
<sequence length="201" mass="23091">GRWEEWQEENLRQSGNGSKQSPINIQTAHVKPNNNPWNLLKQYLPATATLENLGYQIEVLWSGYAGSLEIEGVIYRLQQLHWHHPAEHTLDGIRYPLELHIVHQTDDNKTAVIGVIYKLGTPDPFLERLQNAIQEVENNEEVYLGYVDANETGILSYEDYYRYNGSLTTSPYTEGVIWTVIKQVRTVTKNQIDGLQKALNQ</sequence>
<dbReference type="OMA" id="HMVHMNT"/>
<keyword evidence="4" id="KW-1185">Reference proteome</keyword>
<dbReference type="AlphaFoldDB" id="A0AA38GDS2"/>
<feature type="non-terminal residue" evidence="3">
    <location>
        <position position="201"/>
    </location>
</feature>
<dbReference type="EMBL" id="JAHRHJ020000004">
    <property type="protein sequence ID" value="KAH9319799.1"/>
    <property type="molecule type" value="Genomic_DNA"/>
</dbReference>
<dbReference type="InterPro" id="IPR001148">
    <property type="entry name" value="CA_dom"/>
</dbReference>
<name>A0AA38GDS2_TAXCH</name>
<dbReference type="PROSITE" id="PS51144">
    <property type="entry name" value="ALPHA_CA_2"/>
    <property type="match status" value="1"/>
</dbReference>
<dbReference type="GO" id="GO:0006730">
    <property type="term" value="P:one-carbon metabolic process"/>
    <property type="evidence" value="ECO:0007669"/>
    <property type="project" value="TreeGrafter"/>
</dbReference>
<accession>A0AA38GDS2</accession>
<dbReference type="Gene3D" id="3.10.200.10">
    <property type="entry name" value="Alpha carbonic anhydrase"/>
    <property type="match status" value="1"/>
</dbReference>
<dbReference type="GO" id="GO:0004089">
    <property type="term" value="F:carbonate dehydratase activity"/>
    <property type="evidence" value="ECO:0007669"/>
    <property type="project" value="InterPro"/>
</dbReference>
<gene>
    <name evidence="3" type="ORF">KI387_021568</name>
</gene>
<evidence type="ECO:0000313" key="3">
    <source>
        <dbReference type="EMBL" id="KAH9319799.1"/>
    </source>
</evidence>
<dbReference type="Proteomes" id="UP000824469">
    <property type="component" value="Unassembled WGS sequence"/>
</dbReference>
<feature type="compositionally biased region" description="Basic and acidic residues" evidence="1">
    <location>
        <begin position="1"/>
        <end position="11"/>
    </location>
</feature>
<dbReference type="PANTHER" id="PTHR18952">
    <property type="entry name" value="CARBONIC ANHYDRASE"/>
    <property type="match status" value="1"/>
</dbReference>
<dbReference type="GO" id="GO:0008270">
    <property type="term" value="F:zinc ion binding"/>
    <property type="evidence" value="ECO:0007669"/>
    <property type="project" value="InterPro"/>
</dbReference>
<feature type="non-terminal residue" evidence="3">
    <location>
        <position position="1"/>
    </location>
</feature>
<feature type="domain" description="Alpha-carbonic anhydrase" evidence="2">
    <location>
        <begin position="1"/>
        <end position="201"/>
    </location>
</feature>
<dbReference type="InterPro" id="IPR041891">
    <property type="entry name" value="Alpha_CA_prokaryot-like"/>
</dbReference>
<evidence type="ECO:0000256" key="1">
    <source>
        <dbReference type="SAM" id="MobiDB-lite"/>
    </source>
</evidence>
<feature type="compositionally biased region" description="Polar residues" evidence="1">
    <location>
        <begin position="12"/>
        <end position="23"/>
    </location>
</feature>